<dbReference type="GO" id="GO:0005634">
    <property type="term" value="C:nucleus"/>
    <property type="evidence" value="ECO:0007669"/>
    <property type="project" value="UniProtKB-SubCell"/>
</dbReference>
<comment type="caution">
    <text evidence="7">The sequence shown here is derived from an EMBL/GenBank/DDBJ whole genome shotgun (WGS) entry which is preliminary data.</text>
</comment>
<name>A0AAN8XGA4_HALRR</name>
<reference evidence="7 8" key="1">
    <citation type="submission" date="2023-11" db="EMBL/GenBank/DDBJ databases">
        <title>Halocaridina rubra genome assembly.</title>
        <authorList>
            <person name="Smith C."/>
        </authorList>
    </citation>
    <scope>NUCLEOTIDE SEQUENCE [LARGE SCALE GENOMIC DNA]</scope>
    <source>
        <strain evidence="7">EP-1</strain>
        <tissue evidence="7">Whole</tissue>
    </source>
</reference>
<keyword evidence="8" id="KW-1185">Reference proteome</keyword>
<evidence type="ECO:0000256" key="3">
    <source>
        <dbReference type="ARBA" id="ARBA00009488"/>
    </source>
</evidence>
<dbReference type="InterPro" id="IPR053719">
    <property type="entry name" value="Lipogen_MT_Stabilize_sf"/>
</dbReference>
<dbReference type="InterPro" id="IPR009786">
    <property type="entry name" value="Spot_14"/>
</dbReference>
<accession>A0AAN8XGA4</accession>
<dbReference type="GO" id="GO:0046890">
    <property type="term" value="P:regulation of lipid biosynthetic process"/>
    <property type="evidence" value="ECO:0007669"/>
    <property type="project" value="TreeGrafter"/>
</dbReference>
<dbReference type="GO" id="GO:0005829">
    <property type="term" value="C:cytosol"/>
    <property type="evidence" value="ECO:0007669"/>
    <property type="project" value="TreeGrafter"/>
</dbReference>
<evidence type="ECO:0000313" key="8">
    <source>
        <dbReference type="Proteomes" id="UP001381693"/>
    </source>
</evidence>
<comment type="subcellular location">
    <subcellularLocation>
        <location evidence="2">Cytoplasm</location>
    </subcellularLocation>
    <subcellularLocation>
        <location evidence="1">Nucleus</location>
    </subcellularLocation>
</comment>
<evidence type="ECO:0000256" key="2">
    <source>
        <dbReference type="ARBA" id="ARBA00004496"/>
    </source>
</evidence>
<feature type="compositionally biased region" description="Acidic residues" evidence="6">
    <location>
        <begin position="172"/>
        <end position="186"/>
    </location>
</feature>
<evidence type="ECO:0000256" key="1">
    <source>
        <dbReference type="ARBA" id="ARBA00004123"/>
    </source>
</evidence>
<feature type="compositionally biased region" description="Polar residues" evidence="6">
    <location>
        <begin position="133"/>
        <end position="150"/>
    </location>
</feature>
<evidence type="ECO:0008006" key="9">
    <source>
        <dbReference type="Google" id="ProtNLM"/>
    </source>
</evidence>
<keyword evidence="5" id="KW-0539">Nucleus</keyword>
<dbReference type="AlphaFoldDB" id="A0AAN8XGA4"/>
<dbReference type="Gene3D" id="6.10.140.1610">
    <property type="match status" value="1"/>
</dbReference>
<evidence type="ECO:0000256" key="4">
    <source>
        <dbReference type="ARBA" id="ARBA00022490"/>
    </source>
</evidence>
<dbReference type="PANTHER" id="PTHR14315:SF17">
    <property type="entry name" value="MIP21584P"/>
    <property type="match status" value="1"/>
</dbReference>
<keyword evidence="4" id="KW-0963">Cytoplasm</keyword>
<dbReference type="Pfam" id="PF07084">
    <property type="entry name" value="Spot_14"/>
    <property type="match status" value="1"/>
</dbReference>
<dbReference type="PANTHER" id="PTHR14315">
    <property type="entry name" value="SPOT14 FAMILY MEMBER"/>
    <property type="match status" value="1"/>
</dbReference>
<organism evidence="7 8">
    <name type="scientific">Halocaridina rubra</name>
    <name type="common">Hawaiian red shrimp</name>
    <dbReference type="NCBI Taxonomy" id="373956"/>
    <lineage>
        <taxon>Eukaryota</taxon>
        <taxon>Metazoa</taxon>
        <taxon>Ecdysozoa</taxon>
        <taxon>Arthropoda</taxon>
        <taxon>Crustacea</taxon>
        <taxon>Multicrustacea</taxon>
        <taxon>Malacostraca</taxon>
        <taxon>Eumalacostraca</taxon>
        <taxon>Eucarida</taxon>
        <taxon>Decapoda</taxon>
        <taxon>Pleocyemata</taxon>
        <taxon>Caridea</taxon>
        <taxon>Atyoidea</taxon>
        <taxon>Atyidae</taxon>
        <taxon>Halocaridina</taxon>
    </lineage>
</organism>
<evidence type="ECO:0000256" key="6">
    <source>
        <dbReference type="SAM" id="MobiDB-lite"/>
    </source>
</evidence>
<feature type="region of interest" description="Disordered" evidence="6">
    <location>
        <begin position="123"/>
        <end position="199"/>
    </location>
</feature>
<comment type="similarity">
    <text evidence="3">Belongs to the SPOT14 family.</text>
</comment>
<protein>
    <recommendedName>
        <fullName evidence="9">Mid1-interacting protein 1</fullName>
    </recommendedName>
</protein>
<sequence>MPSKKKQPIVLTSAGKMLYDSVDNYHPLGLEDNSVRMINQEDLNDFSSQSIVCAMDRFVKAVNNMNETIMVPCRLLDIEVNSQKPSPTTKVPKLLKAGGDPYSYYSILNSVKNDLIWGASTNDDDATTDNASLTPSINSTRWTGQETNAPLSKKQPIRRESTLSLASVSSEGDSEVGSESTEEDDGSSNMSEEGSSRGVAATNNVTDTLRMHLFGLHSCLKNLTDTATYITDCYQEMVTI</sequence>
<dbReference type="EMBL" id="JAXCGZ010002763">
    <property type="protein sequence ID" value="KAK7083596.1"/>
    <property type="molecule type" value="Genomic_DNA"/>
</dbReference>
<evidence type="ECO:0000256" key="5">
    <source>
        <dbReference type="ARBA" id="ARBA00023242"/>
    </source>
</evidence>
<dbReference type="Proteomes" id="UP001381693">
    <property type="component" value="Unassembled WGS sequence"/>
</dbReference>
<proteinExistence type="inferred from homology"/>
<evidence type="ECO:0000313" key="7">
    <source>
        <dbReference type="EMBL" id="KAK7083596.1"/>
    </source>
</evidence>
<gene>
    <name evidence="7" type="ORF">SK128_025729</name>
</gene>